<keyword evidence="3 8" id="KW-0808">Transferase</keyword>
<dbReference type="PROSITE" id="PS51449">
    <property type="entry name" value="MTTASE_N"/>
    <property type="match status" value="1"/>
</dbReference>
<dbReference type="SFLD" id="SFLDF00274">
    <property type="entry name" value="ribosomal_protein_S12_methylth"/>
    <property type="match status" value="1"/>
</dbReference>
<comment type="catalytic activity">
    <reaction evidence="8">
        <text>L-aspartate(89)-[ribosomal protein uS12]-hydrogen + (sulfur carrier)-SH + AH2 + 2 S-adenosyl-L-methionine = 3-methylsulfanyl-L-aspartate(89)-[ribosomal protein uS12]-hydrogen + (sulfur carrier)-H + 5'-deoxyadenosine + L-methionine + A + S-adenosyl-L-homocysteine + 2 H(+)</text>
        <dbReference type="Rhea" id="RHEA:37087"/>
        <dbReference type="Rhea" id="RHEA-COMP:10460"/>
        <dbReference type="Rhea" id="RHEA-COMP:10461"/>
        <dbReference type="Rhea" id="RHEA-COMP:14737"/>
        <dbReference type="Rhea" id="RHEA-COMP:14739"/>
        <dbReference type="ChEBI" id="CHEBI:13193"/>
        <dbReference type="ChEBI" id="CHEBI:15378"/>
        <dbReference type="ChEBI" id="CHEBI:17319"/>
        <dbReference type="ChEBI" id="CHEBI:17499"/>
        <dbReference type="ChEBI" id="CHEBI:29917"/>
        <dbReference type="ChEBI" id="CHEBI:29961"/>
        <dbReference type="ChEBI" id="CHEBI:57844"/>
        <dbReference type="ChEBI" id="CHEBI:57856"/>
        <dbReference type="ChEBI" id="CHEBI:59789"/>
        <dbReference type="ChEBI" id="CHEBI:64428"/>
        <dbReference type="ChEBI" id="CHEBI:73599"/>
        <dbReference type="EC" id="2.8.4.4"/>
    </reaction>
</comment>
<dbReference type="HAMAP" id="MF_01865">
    <property type="entry name" value="MTTase_RimO"/>
    <property type="match status" value="1"/>
</dbReference>
<keyword evidence="12" id="KW-0687">Ribonucleoprotein</keyword>
<protein>
    <recommendedName>
        <fullName evidence="8">Ribosomal protein uS12 methylthiotransferase RimO</fullName>
        <shortName evidence="8">uS12 MTTase</shortName>
        <shortName evidence="8">uS12 methylthiotransferase</shortName>
        <ecNumber evidence="8">2.8.4.4</ecNumber>
    </recommendedName>
    <alternativeName>
        <fullName evidence="8">Ribosomal protein uS12 (aspartate-C(3))-methylthiotransferase</fullName>
    </alternativeName>
    <alternativeName>
        <fullName evidence="8">Ribosome maturation factor RimO</fullName>
    </alternativeName>
</protein>
<dbReference type="Gene3D" id="2.40.50.140">
    <property type="entry name" value="Nucleic acid-binding proteins"/>
    <property type="match status" value="1"/>
</dbReference>
<evidence type="ECO:0000313" key="13">
    <source>
        <dbReference type="Proteomes" id="UP001165044"/>
    </source>
</evidence>
<dbReference type="Proteomes" id="UP001165044">
    <property type="component" value="Unassembled WGS sequence"/>
</dbReference>
<dbReference type="InterPro" id="IPR013848">
    <property type="entry name" value="Methylthiotransferase_N"/>
</dbReference>
<dbReference type="InterPro" id="IPR007197">
    <property type="entry name" value="rSAM"/>
</dbReference>
<dbReference type="InterPro" id="IPR005839">
    <property type="entry name" value="Methylthiotransferase"/>
</dbReference>
<dbReference type="CDD" id="cd01335">
    <property type="entry name" value="Radical_SAM"/>
    <property type="match status" value="1"/>
</dbReference>
<dbReference type="GO" id="GO:0005840">
    <property type="term" value="C:ribosome"/>
    <property type="evidence" value="ECO:0007669"/>
    <property type="project" value="UniProtKB-KW"/>
</dbReference>
<feature type="domain" description="Radical SAM core" evidence="11">
    <location>
        <begin position="149"/>
        <end position="379"/>
    </location>
</feature>
<name>A0ABQ5PXZ4_9BACT</name>
<feature type="binding site" evidence="8">
    <location>
        <position position="163"/>
    </location>
    <ligand>
        <name>[4Fe-4S] cluster</name>
        <dbReference type="ChEBI" id="CHEBI:49883"/>
        <label>2</label>
        <note>4Fe-4S-S-AdoMet</note>
    </ligand>
</feature>
<evidence type="ECO:0000256" key="4">
    <source>
        <dbReference type="ARBA" id="ARBA00022691"/>
    </source>
</evidence>
<dbReference type="NCBIfam" id="TIGR00089">
    <property type="entry name" value="MiaB/RimO family radical SAM methylthiotransferase"/>
    <property type="match status" value="1"/>
</dbReference>
<dbReference type="PROSITE" id="PS51918">
    <property type="entry name" value="RADICAL_SAM"/>
    <property type="match status" value="1"/>
</dbReference>
<sequence>MRFHLKVAGDPLTKVGFMSLGCPKNLVDSEVMLGHLRLKGYQITPVLEEAQVLVVNTCGFIDAAKQESVEAILQAASMKKEGACEKLIVAGCLVERYRDELMTELPEIDACIGTRDIEQIAEVIGAGAAFELNPNPDYLYTEASPRMLTTPKASAYLKISEGCDHACAFCVIPQLRGAQRSRSIESVVAEAKNLVAQGVLEISLVGQDTTDYGRDFGDPDALEKLVRALGSVEGLRWFRIHYAYPNRLTDGLLHAMADTPNCARYLDMPLQHADAAILKAMARGGSRTQFLKLLEKVRRIVPGIAIRSNFIVGFPGEDEAAFEELKAFVQEARFDHVGVFTYSPEEGTTAHGLGDPVAKRTKEARKRRILELQQKIAREKNQEKVGTVIDVLVEGAHEETDLLVKGRHQGQAPEIDGNVLLVDGAPQVNTIQRVRIVKAHAYDLIGEVEEGGLEATTAAYEASFRAKRA</sequence>
<feature type="binding site" evidence="8">
    <location>
        <position position="167"/>
    </location>
    <ligand>
        <name>[4Fe-4S] cluster</name>
        <dbReference type="ChEBI" id="CHEBI:49883"/>
        <label>2</label>
        <note>4Fe-4S-S-AdoMet</note>
    </ligand>
</feature>
<dbReference type="SFLD" id="SFLDS00029">
    <property type="entry name" value="Radical_SAM"/>
    <property type="match status" value="1"/>
</dbReference>
<keyword evidence="1 8" id="KW-0004">4Fe-4S</keyword>
<dbReference type="InterPro" id="IPR012340">
    <property type="entry name" value="NA-bd_OB-fold"/>
</dbReference>
<evidence type="ECO:0000256" key="3">
    <source>
        <dbReference type="ARBA" id="ARBA00022679"/>
    </source>
</evidence>
<dbReference type="PROSITE" id="PS01278">
    <property type="entry name" value="MTTASE_RADICAL"/>
    <property type="match status" value="1"/>
</dbReference>
<feature type="domain" description="MTTase N-terminal" evidence="10">
    <location>
        <begin position="13"/>
        <end position="129"/>
    </location>
</feature>
<keyword evidence="13" id="KW-1185">Reference proteome</keyword>
<dbReference type="EMBL" id="BSDC01000002">
    <property type="protein sequence ID" value="GLH67223.1"/>
    <property type="molecule type" value="Genomic_DNA"/>
</dbReference>
<accession>A0ABQ5PXZ4</accession>
<dbReference type="PANTHER" id="PTHR43837:SF1">
    <property type="entry name" value="RIBOSOMAL PROTEIN US12 METHYLTHIOTRANSFERASE RIMO"/>
    <property type="match status" value="1"/>
</dbReference>
<evidence type="ECO:0000256" key="6">
    <source>
        <dbReference type="ARBA" id="ARBA00023004"/>
    </source>
</evidence>
<dbReference type="SFLD" id="SFLDG01061">
    <property type="entry name" value="methylthiotransferase"/>
    <property type="match status" value="1"/>
</dbReference>
<comment type="cofactor">
    <cofactor evidence="8">
        <name>[4Fe-4S] cluster</name>
        <dbReference type="ChEBI" id="CHEBI:49883"/>
    </cofactor>
    <text evidence="8">Binds 2 [4Fe-4S] clusters. One cluster is coordinated with 3 cysteines and an exchangeable S-adenosyl-L-methionine.</text>
</comment>
<dbReference type="InterPro" id="IPR020612">
    <property type="entry name" value="Methylthiotransferase_CS"/>
</dbReference>
<evidence type="ECO:0000259" key="11">
    <source>
        <dbReference type="PROSITE" id="PS51918"/>
    </source>
</evidence>
<evidence type="ECO:0000256" key="7">
    <source>
        <dbReference type="ARBA" id="ARBA00023014"/>
    </source>
</evidence>
<keyword evidence="7 8" id="KW-0411">Iron-sulfur</keyword>
<keyword evidence="6 8" id="KW-0408">Iron</keyword>
<gene>
    <name evidence="8 12" type="primary">rimO</name>
    <name evidence="12" type="ORF">GETHED_15870</name>
</gene>
<reference evidence="12" key="1">
    <citation type="journal article" date="2023" name="Antonie Van Leeuwenhoek">
        <title>Mesoterricola silvestris gen. nov., sp. nov., Mesoterricola sediminis sp. nov., Geothrix oryzae sp. nov., Geothrix edaphica sp. nov., Geothrix rubra sp. nov., and Geothrix limicola sp. nov., six novel members of Acidobacteriota isolated from soils.</title>
        <authorList>
            <person name="Itoh H."/>
            <person name="Sugisawa Y."/>
            <person name="Mise K."/>
            <person name="Xu Z."/>
            <person name="Kuniyasu M."/>
            <person name="Ushijima N."/>
            <person name="Kawano K."/>
            <person name="Kobayashi E."/>
            <person name="Shiratori Y."/>
            <person name="Masuda Y."/>
            <person name="Senoo K."/>
        </authorList>
    </citation>
    <scope>NUCLEOTIDE SEQUENCE</scope>
    <source>
        <strain evidence="12">Red802</strain>
    </source>
</reference>
<evidence type="ECO:0000259" key="10">
    <source>
        <dbReference type="PROSITE" id="PS51449"/>
    </source>
</evidence>
<dbReference type="Gene3D" id="3.40.50.12160">
    <property type="entry name" value="Methylthiotransferase, N-terminal domain"/>
    <property type="match status" value="1"/>
</dbReference>
<comment type="subcellular location">
    <subcellularLocation>
        <location evidence="8">Cytoplasm</location>
    </subcellularLocation>
</comment>
<evidence type="ECO:0000313" key="12">
    <source>
        <dbReference type="EMBL" id="GLH67223.1"/>
    </source>
</evidence>
<dbReference type="InterPro" id="IPR038135">
    <property type="entry name" value="Methylthiotransferase_N_sf"/>
</dbReference>
<feature type="binding site" evidence="8">
    <location>
        <position position="22"/>
    </location>
    <ligand>
        <name>[4Fe-4S] cluster</name>
        <dbReference type="ChEBI" id="CHEBI:49883"/>
        <label>1</label>
    </ligand>
</feature>
<feature type="binding site" evidence="8">
    <location>
        <position position="92"/>
    </location>
    <ligand>
        <name>[4Fe-4S] cluster</name>
        <dbReference type="ChEBI" id="CHEBI:49883"/>
        <label>1</label>
    </ligand>
</feature>
<comment type="similarity">
    <text evidence="8">Belongs to the methylthiotransferase family. RimO subfamily.</text>
</comment>
<keyword evidence="12" id="KW-0689">Ribosomal protein</keyword>
<dbReference type="SFLD" id="SFLDG01082">
    <property type="entry name" value="B12-binding_domain_containing"/>
    <property type="match status" value="1"/>
</dbReference>
<feature type="binding site" evidence="8">
    <location>
        <position position="58"/>
    </location>
    <ligand>
        <name>[4Fe-4S] cluster</name>
        <dbReference type="ChEBI" id="CHEBI:49883"/>
        <label>1</label>
    </ligand>
</feature>
<evidence type="ECO:0000256" key="5">
    <source>
        <dbReference type="ARBA" id="ARBA00022723"/>
    </source>
</evidence>
<comment type="caution">
    <text evidence="12">The sequence shown here is derived from an EMBL/GenBank/DDBJ whole genome shotgun (WGS) entry which is preliminary data.</text>
</comment>
<dbReference type="SUPFAM" id="SSF102114">
    <property type="entry name" value="Radical SAM enzymes"/>
    <property type="match status" value="1"/>
</dbReference>
<evidence type="ECO:0000256" key="2">
    <source>
        <dbReference type="ARBA" id="ARBA00022490"/>
    </source>
</evidence>
<dbReference type="Pfam" id="PF18693">
    <property type="entry name" value="TRAM_2"/>
    <property type="match status" value="1"/>
</dbReference>
<dbReference type="InterPro" id="IPR006638">
    <property type="entry name" value="Elp3/MiaA/NifB-like_rSAM"/>
</dbReference>
<evidence type="ECO:0000256" key="1">
    <source>
        <dbReference type="ARBA" id="ARBA00022485"/>
    </source>
</evidence>
<dbReference type="EC" id="2.8.4.4" evidence="8"/>
<feature type="domain" description="TRAM" evidence="9">
    <location>
        <begin position="382"/>
        <end position="450"/>
    </location>
</feature>
<dbReference type="Pfam" id="PF04055">
    <property type="entry name" value="Radical_SAM"/>
    <property type="match status" value="1"/>
</dbReference>
<dbReference type="NCBIfam" id="TIGR01125">
    <property type="entry name" value="30S ribosomal protein S12 methylthiotransferase RimO"/>
    <property type="match status" value="1"/>
</dbReference>
<dbReference type="Pfam" id="PF00919">
    <property type="entry name" value="UPF0004"/>
    <property type="match status" value="1"/>
</dbReference>
<organism evidence="12 13">
    <name type="scientific">Geothrix edaphica</name>
    <dbReference type="NCBI Taxonomy" id="2927976"/>
    <lineage>
        <taxon>Bacteria</taxon>
        <taxon>Pseudomonadati</taxon>
        <taxon>Acidobacteriota</taxon>
        <taxon>Holophagae</taxon>
        <taxon>Holophagales</taxon>
        <taxon>Holophagaceae</taxon>
        <taxon>Geothrix</taxon>
    </lineage>
</organism>
<evidence type="ECO:0000256" key="8">
    <source>
        <dbReference type="HAMAP-Rule" id="MF_01865"/>
    </source>
</evidence>
<dbReference type="InterPro" id="IPR005840">
    <property type="entry name" value="Ribosomal_uS12_MeSTrfase_RimO"/>
</dbReference>
<comment type="function">
    <text evidence="8">Catalyzes the methylthiolation of an aspartic acid residue of ribosomal protein uS12.</text>
</comment>
<dbReference type="PROSITE" id="PS50926">
    <property type="entry name" value="TRAM"/>
    <property type="match status" value="1"/>
</dbReference>
<dbReference type="InterPro" id="IPR058240">
    <property type="entry name" value="rSAM_sf"/>
</dbReference>
<proteinExistence type="inferred from homology"/>
<keyword evidence="2 8" id="KW-0963">Cytoplasm</keyword>
<dbReference type="SMART" id="SM00729">
    <property type="entry name" value="Elp3"/>
    <property type="match status" value="1"/>
</dbReference>
<evidence type="ECO:0000259" key="9">
    <source>
        <dbReference type="PROSITE" id="PS50926"/>
    </source>
</evidence>
<dbReference type="PANTHER" id="PTHR43837">
    <property type="entry name" value="RIBOSOMAL PROTEIN S12 METHYLTHIOTRANSFERASE RIMO"/>
    <property type="match status" value="1"/>
</dbReference>
<keyword evidence="5 8" id="KW-0479">Metal-binding</keyword>
<dbReference type="InterPro" id="IPR023404">
    <property type="entry name" value="rSAM_horseshoe"/>
</dbReference>
<feature type="binding site" evidence="8">
    <location>
        <position position="170"/>
    </location>
    <ligand>
        <name>[4Fe-4S] cluster</name>
        <dbReference type="ChEBI" id="CHEBI:49883"/>
        <label>2</label>
        <note>4Fe-4S-S-AdoMet</note>
    </ligand>
</feature>
<dbReference type="Gene3D" id="3.80.30.20">
    <property type="entry name" value="tm_1862 like domain"/>
    <property type="match status" value="1"/>
</dbReference>
<keyword evidence="4 8" id="KW-0949">S-adenosyl-L-methionine</keyword>
<dbReference type="InterPro" id="IPR002792">
    <property type="entry name" value="TRAM_dom"/>
</dbReference>